<dbReference type="InParanoid" id="A0A1D6MQ98"/>
<accession>A0A1D6MQ98</accession>
<dbReference type="FunFam" id="1.20.1280.290:FF:000019">
    <property type="entry name" value="PQ-loop repeat family protein / transmembrane family protein"/>
    <property type="match status" value="1"/>
</dbReference>
<evidence type="ECO:0000256" key="2">
    <source>
        <dbReference type="ARBA" id="ARBA00022692"/>
    </source>
</evidence>
<evidence type="ECO:0000256" key="5">
    <source>
        <dbReference type="SAM" id="Phobius"/>
    </source>
</evidence>
<dbReference type="IntAct" id="A0A1D6MQ98">
    <property type="interactions" value="4"/>
</dbReference>
<feature type="transmembrane region" description="Helical" evidence="5">
    <location>
        <begin position="99"/>
        <end position="120"/>
    </location>
</feature>
<dbReference type="STRING" id="4577.A0A1D6MQ98"/>
<evidence type="ECO:0000256" key="1">
    <source>
        <dbReference type="ARBA" id="ARBA00004141"/>
    </source>
</evidence>
<feature type="transmembrane region" description="Helical" evidence="5">
    <location>
        <begin position="36"/>
        <end position="54"/>
    </location>
</feature>
<dbReference type="AlphaFoldDB" id="A0A1D6MQ98"/>
<feature type="transmembrane region" description="Helical" evidence="5">
    <location>
        <begin position="253"/>
        <end position="273"/>
    </location>
</feature>
<evidence type="ECO:0000256" key="3">
    <source>
        <dbReference type="ARBA" id="ARBA00022989"/>
    </source>
</evidence>
<dbReference type="InterPro" id="IPR051415">
    <property type="entry name" value="LAAT-1"/>
</dbReference>
<evidence type="ECO:0000313" key="6">
    <source>
        <dbReference type="EMBL" id="ONM31188.1"/>
    </source>
</evidence>
<dbReference type="PANTHER" id="PTHR16201:SF44">
    <property type="entry name" value="SEVEN TRANSMEMBRANE PROTEIN 1"/>
    <property type="match status" value="1"/>
</dbReference>
<dbReference type="GO" id="GO:0016020">
    <property type="term" value="C:membrane"/>
    <property type="evidence" value="ECO:0007669"/>
    <property type="project" value="UniProtKB-SubCell"/>
</dbReference>
<gene>
    <name evidence="6" type="ORF">ZEAMMB73_Zm00001d040340</name>
</gene>
<evidence type="ECO:0000256" key="4">
    <source>
        <dbReference type="ARBA" id="ARBA00023136"/>
    </source>
</evidence>
<dbReference type="SMART" id="SM00679">
    <property type="entry name" value="CTNS"/>
    <property type="match status" value="2"/>
</dbReference>
<dbReference type="FunCoup" id="A0A1D6MQ98">
    <property type="interactions" value="879"/>
</dbReference>
<name>A0A1D6MQ98_MAIZE</name>
<proteinExistence type="predicted"/>
<dbReference type="InterPro" id="IPR006603">
    <property type="entry name" value="PQ-loop_rpt"/>
</dbReference>
<comment type="subcellular location">
    <subcellularLocation>
        <location evidence="1">Membrane</location>
        <topology evidence="1">Multi-pass membrane protein</topology>
    </subcellularLocation>
</comment>
<organism evidence="6">
    <name type="scientific">Zea mays</name>
    <name type="common">Maize</name>
    <dbReference type="NCBI Taxonomy" id="4577"/>
    <lineage>
        <taxon>Eukaryota</taxon>
        <taxon>Viridiplantae</taxon>
        <taxon>Streptophyta</taxon>
        <taxon>Embryophyta</taxon>
        <taxon>Tracheophyta</taxon>
        <taxon>Spermatophyta</taxon>
        <taxon>Magnoliopsida</taxon>
        <taxon>Liliopsida</taxon>
        <taxon>Poales</taxon>
        <taxon>Poaceae</taxon>
        <taxon>PACMAD clade</taxon>
        <taxon>Panicoideae</taxon>
        <taxon>Andropogonodae</taxon>
        <taxon>Andropogoneae</taxon>
        <taxon>Tripsacinae</taxon>
        <taxon>Zea</taxon>
    </lineage>
</organism>
<reference evidence="6" key="1">
    <citation type="submission" date="2015-12" db="EMBL/GenBank/DDBJ databases">
        <title>Update maize B73 reference genome by single molecule sequencing technologies.</title>
        <authorList>
            <consortium name="Maize Genome Sequencing Project"/>
            <person name="Ware D."/>
        </authorList>
    </citation>
    <scope>NUCLEOTIDE SEQUENCE [LARGE SCALE GENOMIC DNA]</scope>
    <source>
        <tissue evidence="6">Seedling</tissue>
    </source>
</reference>
<sequence length="539" mass="59597">MGVLGGAPPASCPATRHCAEWARIYLRYCLCSQKEGAALALGLISVISWGFAEVPQIMTNYRQKSTEGLSVAFLMTWIVGDLFNLVGCFLEPATLPTQMYMALLYTITTLILTVQTIYYSHIYHRLEAKKSRAASKAQKHQRADASLRERLLGAKDGVLSRNNGSDATVLIPSSPIPVNVKLVDQYHGSSPNTDYYYMSARSLSRSPVPTAGTWLGSNRQSLMTPPQTNDQRGSLIGEIAPAHSAPSTVTKNALSVAPWMGLLLGTCLLHILIGNTHREMPSGTVIPVGRRLLVFVEGHGNSSLSHGNGSEIGRYLGWAMAIIYMGGRLPQILLNVRLHKVRTFTFHDFSCRKLLNMRLHNMQRGHAEGLNPLMFTFALLGNSTYVGSILVNSLDWSKVGPNLPWLVDAGGCVLLDSFPLTMLHRSFFSSFISIIGSKGSFQMSTTKQIKPDRNGFFFSTKVWFSYYEHLTEAEMSTSYNWLWVAASFLREEHHSYSGVGTDLERHFTGCCLGRVVLTASSLVERLVHLICLVVSKRLV</sequence>
<dbReference type="PANTHER" id="PTHR16201">
    <property type="entry name" value="SEVEN TRANSMEMBRANE PROTEIN 1-RELATED"/>
    <property type="match status" value="1"/>
</dbReference>
<protein>
    <submittedName>
        <fullName evidence="6">PQ-loop repeat family protein / transmembrane family protein</fullName>
    </submittedName>
</protein>
<keyword evidence="3 5" id="KW-1133">Transmembrane helix</keyword>
<keyword evidence="2 5" id="KW-0812">Transmembrane</keyword>
<dbReference type="ExpressionAtlas" id="A0A1D6MQ98">
    <property type="expression patterns" value="baseline and differential"/>
</dbReference>
<dbReference type="Gene3D" id="1.20.1280.290">
    <property type="match status" value="2"/>
</dbReference>
<keyword evidence="4 5" id="KW-0472">Membrane</keyword>
<dbReference type="Pfam" id="PF04193">
    <property type="entry name" value="PQ-loop"/>
    <property type="match status" value="3"/>
</dbReference>
<feature type="transmembrane region" description="Helical" evidence="5">
    <location>
        <begin position="66"/>
        <end position="87"/>
    </location>
</feature>
<dbReference type="EMBL" id="CM007649">
    <property type="protein sequence ID" value="ONM31188.1"/>
    <property type="molecule type" value="Genomic_DNA"/>
</dbReference>